<dbReference type="InterPro" id="IPR019646">
    <property type="entry name" value="Aminoglyc_AdlTrfase"/>
</dbReference>
<dbReference type="Gene3D" id="3.30.460.40">
    <property type="match status" value="1"/>
</dbReference>
<sequence>MVIGKRTIVIDEIELLVNRGGILNSREKKLRVLLKVGQVLNENSITWAVGASLLLYFKKVTNEFNDIDIMIDEKDVEKVKEILLSFGELQPKNPSLKYKTKHFLEFKVEGVDIDIMAGFTIVSNQREYYFPLEKNEIEDYFILNGISIPLQSVYKWRTYYELMGREEKVKLINSKIK</sequence>
<organism evidence="1 2">
    <name type="scientific">Clostridium perfringens</name>
    <dbReference type="NCBI Taxonomy" id="1502"/>
    <lineage>
        <taxon>Bacteria</taxon>
        <taxon>Bacillati</taxon>
        <taxon>Bacillota</taxon>
        <taxon>Clostridia</taxon>
        <taxon>Eubacteriales</taxon>
        <taxon>Clostridiaceae</taxon>
        <taxon>Clostridium</taxon>
    </lineage>
</organism>
<accession>A0A133MJ30</accession>
<dbReference type="AlphaFoldDB" id="A0A133MJ30"/>
<evidence type="ECO:0000313" key="1">
    <source>
        <dbReference type="EMBL" id="KXA04049.1"/>
    </source>
</evidence>
<dbReference type="SUPFAM" id="SSF81301">
    <property type="entry name" value="Nucleotidyltransferase"/>
    <property type="match status" value="1"/>
</dbReference>
<evidence type="ECO:0000313" key="2">
    <source>
        <dbReference type="Proteomes" id="UP000070646"/>
    </source>
</evidence>
<dbReference type="Pfam" id="PF10706">
    <property type="entry name" value="Aminoglyc_resit"/>
    <property type="match status" value="1"/>
</dbReference>
<comment type="caution">
    <text evidence="1">The sequence shown here is derived from an EMBL/GenBank/DDBJ whole genome shotgun (WGS) entry which is preliminary data.</text>
</comment>
<evidence type="ECO:0008006" key="3">
    <source>
        <dbReference type="Google" id="ProtNLM"/>
    </source>
</evidence>
<gene>
    <name evidence="1" type="ORF">HMPREF3222_03224</name>
</gene>
<dbReference type="PATRIC" id="fig|1502.174.peg.3258"/>
<dbReference type="EMBL" id="LRPU01000235">
    <property type="protein sequence ID" value="KXA04049.1"/>
    <property type="molecule type" value="Genomic_DNA"/>
</dbReference>
<proteinExistence type="predicted"/>
<reference evidence="1 2" key="1">
    <citation type="submission" date="2016-01" db="EMBL/GenBank/DDBJ databases">
        <authorList>
            <person name="Oliw E.H."/>
        </authorList>
    </citation>
    <scope>NUCLEOTIDE SEQUENCE [LARGE SCALE GENOMIC DNA]</scope>
    <source>
        <strain evidence="1 2">MJR7757A</strain>
    </source>
</reference>
<dbReference type="Proteomes" id="UP000070646">
    <property type="component" value="Unassembled WGS sequence"/>
</dbReference>
<dbReference type="InterPro" id="IPR043519">
    <property type="entry name" value="NT_sf"/>
</dbReference>
<protein>
    <recommendedName>
        <fullName evidence="3">Nucleotidyltransferase family protein</fullName>
    </recommendedName>
</protein>
<name>A0A133MJ30_CLOPF</name>